<feature type="transmembrane region" description="Helical" evidence="4">
    <location>
        <begin position="300"/>
        <end position="318"/>
    </location>
</feature>
<feature type="transmembrane region" description="Helical" evidence="4">
    <location>
        <begin position="338"/>
        <end position="359"/>
    </location>
</feature>
<dbReference type="GO" id="GO:0022857">
    <property type="term" value="F:transmembrane transporter activity"/>
    <property type="evidence" value="ECO:0007669"/>
    <property type="project" value="InterPro"/>
</dbReference>
<dbReference type="Proteomes" id="UP000011131">
    <property type="component" value="Chromosome"/>
</dbReference>
<dbReference type="InterPro" id="IPR036259">
    <property type="entry name" value="MFS_trans_sf"/>
</dbReference>
<keyword evidence="7" id="KW-1185">Reference proteome</keyword>
<evidence type="ECO:0000256" key="1">
    <source>
        <dbReference type="ARBA" id="ARBA00022692"/>
    </source>
</evidence>
<feature type="domain" description="Major facilitator superfamily (MFS) profile" evidence="5">
    <location>
        <begin position="1"/>
        <end position="389"/>
    </location>
</feature>
<feature type="transmembrane region" description="Helical" evidence="4">
    <location>
        <begin position="165"/>
        <end position="185"/>
    </location>
</feature>
<reference evidence="6 7" key="1">
    <citation type="journal article" date="2013" name="Genome Announc.">
        <title>Complete genome sequence of Myxococcus stipitatus strain DSM 14675, a fruiting myxobacterium.</title>
        <authorList>
            <person name="Huntley S."/>
            <person name="Kneip S."/>
            <person name="Treuner-Lange A."/>
            <person name="Sogaard-Andersen L."/>
        </authorList>
    </citation>
    <scope>NUCLEOTIDE SEQUENCE [LARGE SCALE GENOMIC DNA]</scope>
    <source>
        <strain evidence="7">DSM 14675 / JCM 12634 / Mx s8</strain>
    </source>
</reference>
<dbReference type="KEGG" id="msd:MYSTI_06668"/>
<feature type="transmembrane region" description="Helical" evidence="4">
    <location>
        <begin position="109"/>
        <end position="128"/>
    </location>
</feature>
<evidence type="ECO:0000256" key="3">
    <source>
        <dbReference type="ARBA" id="ARBA00023136"/>
    </source>
</evidence>
<feature type="transmembrane region" description="Helical" evidence="4">
    <location>
        <begin position="135"/>
        <end position="153"/>
    </location>
</feature>
<dbReference type="Gene3D" id="1.20.1250.20">
    <property type="entry name" value="MFS general substrate transporter like domains"/>
    <property type="match status" value="1"/>
</dbReference>
<evidence type="ECO:0000256" key="4">
    <source>
        <dbReference type="SAM" id="Phobius"/>
    </source>
</evidence>
<keyword evidence="1 4" id="KW-0812">Transmembrane</keyword>
<sequence>MGAQVGGLSRAVTFLLAVACGLAVANVYYAQPLLDAMAAELGLREATVGIVVTVTQVGYGLGLLLVVPLGDLVERRRLVTSQMSLSVVALGVVALAPTVTVLLTGMAAVGLFAVVTQVLVAFSATLATPAERGRVVGTVTSGVVLGILSARTVAGFVSDFAGWRAVYGVSAVATLAVAVALFRVLPRERVQRGLTYPQLLRSVLTLFVEERELRVRAVLALLTFASLTTLWTPLVLLLGAPPHSLSHSEVGLFGLAGVAGALAASRAGRLADRGLGNATTTAALVLLLVSWVPIGWAASSLGALGLGIITLDLAIQALHVTGQSELYAVRPEARSRLVAGYMMFYSLGSGAGSLASTVVFSKWGWTGVSIQGAALSAVALGFWAFSRRR</sequence>
<evidence type="ECO:0000313" key="7">
    <source>
        <dbReference type="Proteomes" id="UP000011131"/>
    </source>
</evidence>
<feature type="transmembrane region" description="Helical" evidence="4">
    <location>
        <begin position="250"/>
        <end position="268"/>
    </location>
</feature>
<keyword evidence="2 4" id="KW-1133">Transmembrane helix</keyword>
<feature type="transmembrane region" description="Helical" evidence="4">
    <location>
        <begin position="365"/>
        <end position="385"/>
    </location>
</feature>
<dbReference type="PATRIC" id="fig|1278073.3.peg.6767"/>
<dbReference type="OrthoDB" id="9815356at2"/>
<protein>
    <submittedName>
        <fullName evidence="6">Major facilitator family transporter</fullName>
    </submittedName>
</protein>
<dbReference type="AlphaFoldDB" id="L7UG64"/>
<dbReference type="HOGENOM" id="CLU_001265_23_0_7"/>
<accession>L7UG64</accession>
<proteinExistence type="predicted"/>
<dbReference type="CDD" id="cd17324">
    <property type="entry name" value="MFS_NepI_like"/>
    <property type="match status" value="1"/>
</dbReference>
<dbReference type="PANTHER" id="PTHR42910">
    <property type="entry name" value="TRANSPORTER SCO4007-RELATED"/>
    <property type="match status" value="1"/>
</dbReference>
<gene>
    <name evidence="6" type="ordered locus">MYSTI_06668</name>
</gene>
<feature type="transmembrane region" description="Helical" evidence="4">
    <location>
        <begin position="12"/>
        <end position="30"/>
    </location>
</feature>
<evidence type="ECO:0000313" key="6">
    <source>
        <dbReference type="EMBL" id="AGC47941.1"/>
    </source>
</evidence>
<dbReference type="InterPro" id="IPR020846">
    <property type="entry name" value="MFS_dom"/>
</dbReference>
<organism evidence="6 7">
    <name type="scientific">Myxococcus stipitatus (strain DSM 14675 / JCM 12634 / Mx s8)</name>
    <dbReference type="NCBI Taxonomy" id="1278073"/>
    <lineage>
        <taxon>Bacteria</taxon>
        <taxon>Pseudomonadati</taxon>
        <taxon>Myxococcota</taxon>
        <taxon>Myxococcia</taxon>
        <taxon>Myxococcales</taxon>
        <taxon>Cystobacterineae</taxon>
        <taxon>Myxococcaceae</taxon>
        <taxon>Myxococcus</taxon>
    </lineage>
</organism>
<feature type="transmembrane region" description="Helical" evidence="4">
    <location>
        <begin position="50"/>
        <end position="73"/>
    </location>
</feature>
<feature type="transmembrane region" description="Helical" evidence="4">
    <location>
        <begin position="275"/>
        <end position="294"/>
    </location>
</feature>
<dbReference type="InterPro" id="IPR011701">
    <property type="entry name" value="MFS"/>
</dbReference>
<dbReference type="EMBL" id="CP004025">
    <property type="protein sequence ID" value="AGC47941.1"/>
    <property type="molecule type" value="Genomic_DNA"/>
</dbReference>
<evidence type="ECO:0000256" key="2">
    <source>
        <dbReference type="ARBA" id="ARBA00022989"/>
    </source>
</evidence>
<dbReference type="SUPFAM" id="SSF103473">
    <property type="entry name" value="MFS general substrate transporter"/>
    <property type="match status" value="1"/>
</dbReference>
<dbReference type="PANTHER" id="PTHR42910:SF1">
    <property type="entry name" value="MAJOR FACILITATOR SUPERFAMILY (MFS) PROFILE DOMAIN-CONTAINING PROTEIN"/>
    <property type="match status" value="1"/>
</dbReference>
<keyword evidence="3 4" id="KW-0472">Membrane</keyword>
<dbReference type="Pfam" id="PF07690">
    <property type="entry name" value="MFS_1"/>
    <property type="match status" value="1"/>
</dbReference>
<feature type="transmembrane region" description="Helical" evidence="4">
    <location>
        <begin position="217"/>
        <end position="238"/>
    </location>
</feature>
<dbReference type="PROSITE" id="PS50850">
    <property type="entry name" value="MFS"/>
    <property type="match status" value="1"/>
</dbReference>
<name>L7UG64_MYXSD</name>
<dbReference type="STRING" id="1278073.MYSTI_06668"/>
<feature type="transmembrane region" description="Helical" evidence="4">
    <location>
        <begin position="85"/>
        <end position="103"/>
    </location>
</feature>
<evidence type="ECO:0000259" key="5">
    <source>
        <dbReference type="PROSITE" id="PS50850"/>
    </source>
</evidence>
<dbReference type="eggNOG" id="COG2814">
    <property type="taxonomic scope" value="Bacteria"/>
</dbReference>